<dbReference type="InterPro" id="IPR028098">
    <property type="entry name" value="Glyco_trans_4-like_N"/>
</dbReference>
<protein>
    <submittedName>
        <fullName evidence="5">Glycosyltransferase family 4 protein</fullName>
    </submittedName>
</protein>
<evidence type="ECO:0000259" key="3">
    <source>
        <dbReference type="Pfam" id="PF00534"/>
    </source>
</evidence>
<evidence type="ECO:0000256" key="2">
    <source>
        <dbReference type="ARBA" id="ARBA00022679"/>
    </source>
</evidence>
<accession>A0A841YWX5</accession>
<name>A0A841YWX5_9LIST</name>
<gene>
    <name evidence="5" type="ORF">HB850_08510</name>
</gene>
<dbReference type="Gene3D" id="3.40.50.2000">
    <property type="entry name" value="Glycogen Phosphorylase B"/>
    <property type="match status" value="2"/>
</dbReference>
<dbReference type="PANTHER" id="PTHR12526">
    <property type="entry name" value="GLYCOSYLTRANSFERASE"/>
    <property type="match status" value="1"/>
</dbReference>
<dbReference type="Pfam" id="PF00534">
    <property type="entry name" value="Glycos_transf_1"/>
    <property type="match status" value="1"/>
</dbReference>
<dbReference type="GO" id="GO:0016757">
    <property type="term" value="F:glycosyltransferase activity"/>
    <property type="evidence" value="ECO:0007669"/>
    <property type="project" value="UniProtKB-KW"/>
</dbReference>
<keyword evidence="2 5" id="KW-0808">Transferase</keyword>
<comment type="caution">
    <text evidence="5">The sequence shown here is derived from an EMBL/GenBank/DDBJ whole genome shotgun (WGS) entry which is preliminary data.</text>
</comment>
<evidence type="ECO:0000256" key="1">
    <source>
        <dbReference type="ARBA" id="ARBA00022676"/>
    </source>
</evidence>
<dbReference type="EMBL" id="JAARQN010000006">
    <property type="protein sequence ID" value="MBC1457798.1"/>
    <property type="molecule type" value="Genomic_DNA"/>
</dbReference>
<evidence type="ECO:0000313" key="6">
    <source>
        <dbReference type="Proteomes" id="UP000569903"/>
    </source>
</evidence>
<dbReference type="Proteomes" id="UP000569903">
    <property type="component" value="Unassembled WGS sequence"/>
</dbReference>
<dbReference type="SUPFAM" id="SSF53756">
    <property type="entry name" value="UDP-Glycosyltransferase/glycogen phosphorylase"/>
    <property type="match status" value="1"/>
</dbReference>
<reference evidence="5 6" key="1">
    <citation type="submission" date="2020-03" db="EMBL/GenBank/DDBJ databases">
        <title>Soil Listeria distribution.</title>
        <authorList>
            <person name="Liao J."/>
            <person name="Wiedmann M."/>
        </authorList>
    </citation>
    <scope>NUCLEOTIDE SEQUENCE [LARGE SCALE GENOMIC DNA]</scope>
    <source>
        <strain evidence="5 6">FSL L7-1614</strain>
    </source>
</reference>
<dbReference type="AlphaFoldDB" id="A0A841YWX5"/>
<dbReference type="PANTHER" id="PTHR12526:SF629">
    <property type="entry name" value="TEICHURONIC ACID BIOSYNTHESIS GLYCOSYLTRANSFERASE TUAH-RELATED"/>
    <property type="match status" value="1"/>
</dbReference>
<organism evidence="5 6">
    <name type="scientific">Listeria newyorkensis</name>
    <dbReference type="NCBI Taxonomy" id="1497681"/>
    <lineage>
        <taxon>Bacteria</taxon>
        <taxon>Bacillati</taxon>
        <taxon>Bacillota</taxon>
        <taxon>Bacilli</taxon>
        <taxon>Bacillales</taxon>
        <taxon>Listeriaceae</taxon>
        <taxon>Listeria</taxon>
    </lineage>
</organism>
<feature type="domain" description="Glycosyltransferase subfamily 4-like N-terminal" evidence="4">
    <location>
        <begin position="21"/>
        <end position="154"/>
    </location>
</feature>
<dbReference type="RefSeq" id="WP_185389058.1">
    <property type="nucleotide sequence ID" value="NZ_JAARQN010000006.1"/>
</dbReference>
<keyword evidence="1" id="KW-0328">Glycosyltransferase</keyword>
<proteinExistence type="predicted"/>
<dbReference type="InterPro" id="IPR001296">
    <property type="entry name" value="Glyco_trans_1"/>
</dbReference>
<evidence type="ECO:0000313" key="5">
    <source>
        <dbReference type="EMBL" id="MBC1457798.1"/>
    </source>
</evidence>
<dbReference type="Pfam" id="PF13439">
    <property type="entry name" value="Glyco_transf_4"/>
    <property type="match status" value="1"/>
</dbReference>
<sequence length="384" mass="45080">MNGDTVFLCSSVHSWNGTRLYHKTARSLAQDGYKVELMAIEQGRNITSELTNVQLRILPKRKRYFRPLNWWKIYQAAINSKAGYFHFNDPELLLVALLVRARKKDAIFIYDMYENFPKAIQSKPWIWRGMRMPLSRMIRQLERRLLIRMDAVIFAERSYKVDYDFLNCPKIDTYNFPTYQPPFEVKSGSVKKLVYIGDITKARGLMEMLQLAKYIKQHWGTDFELVLIGAMAPELVDQMTNFIRENDLQEQVFWKGTIPYDVMWEELYSADIGLCLLHPLPNYLNSLATKLYEYMAANVAIVASDFPDWKELIDGTEAGVCVNPLNIEELGETVMRLLDRPELIARMGSSGRHYFEKFYNWSHEEKKLLELYQKMGKINEERCL</sequence>
<feature type="domain" description="Glycosyl transferase family 1" evidence="3">
    <location>
        <begin position="188"/>
        <end position="353"/>
    </location>
</feature>
<evidence type="ECO:0000259" key="4">
    <source>
        <dbReference type="Pfam" id="PF13439"/>
    </source>
</evidence>